<comment type="caution">
    <text evidence="2">The sequence shown here is derived from an EMBL/GenBank/DDBJ whole genome shotgun (WGS) entry which is preliminary data.</text>
</comment>
<sequence>MVSASRGFSLVELILVIILLGIVSTLSLGFLRNGAEMYAQSADRERLLSQSRFVIERLTRELRNALPNSVRISSDGRCVEFIPLKFAGRYTELPGVNAATALDMTFFSGQSNSVTNFSSLIAEGDFITVYPTQPEHYYSKSRTLELKAATAVAESSGQRVTLEFNSATLIGFPQASPNQRFFIWDFPVRYCLVAKPAATNIYLHDIYRFDDYGLLQQLPQVSDLGSAAGSLMATDVFFNPSQSLKPFSYEDGVLKRSSVVHVVLSFSSNFADDLFFNQEIHIPNVP</sequence>
<protein>
    <submittedName>
        <fullName evidence="2">Prepilin-type N-terminal cleavage/methylation domain-containing protein</fullName>
    </submittedName>
</protein>
<dbReference type="AlphaFoldDB" id="A0A5C8M1J6"/>
<evidence type="ECO:0000313" key="2">
    <source>
        <dbReference type="EMBL" id="TXK82305.1"/>
    </source>
</evidence>
<keyword evidence="1" id="KW-1133">Transmembrane helix</keyword>
<evidence type="ECO:0000256" key="1">
    <source>
        <dbReference type="SAM" id="Phobius"/>
    </source>
</evidence>
<dbReference type="NCBIfam" id="TIGR02532">
    <property type="entry name" value="IV_pilin_GFxxxE"/>
    <property type="match status" value="1"/>
</dbReference>
<keyword evidence="3" id="KW-1185">Reference proteome</keyword>
<evidence type="ECO:0000313" key="3">
    <source>
        <dbReference type="Proteomes" id="UP000321814"/>
    </source>
</evidence>
<keyword evidence="1" id="KW-0472">Membrane</keyword>
<proteinExistence type="predicted"/>
<dbReference type="OrthoDB" id="9788802at2"/>
<name>A0A5C8M1J6_9GAMM</name>
<accession>A0A5C8M1J6</accession>
<gene>
    <name evidence="2" type="ORF">FU839_05305</name>
</gene>
<dbReference type="PROSITE" id="PS00409">
    <property type="entry name" value="PROKAR_NTER_METHYL"/>
    <property type="match status" value="1"/>
</dbReference>
<dbReference type="Proteomes" id="UP000321814">
    <property type="component" value="Unassembled WGS sequence"/>
</dbReference>
<dbReference type="Pfam" id="PF07963">
    <property type="entry name" value="N_methyl"/>
    <property type="match status" value="1"/>
</dbReference>
<dbReference type="EMBL" id="VRLR01000002">
    <property type="protein sequence ID" value="TXK82305.1"/>
    <property type="molecule type" value="Genomic_DNA"/>
</dbReference>
<organism evidence="2 3">
    <name type="scientific">Rheinheimera tangshanensis</name>
    <dbReference type="NCBI Taxonomy" id="400153"/>
    <lineage>
        <taxon>Bacteria</taxon>
        <taxon>Pseudomonadati</taxon>
        <taxon>Pseudomonadota</taxon>
        <taxon>Gammaproteobacteria</taxon>
        <taxon>Chromatiales</taxon>
        <taxon>Chromatiaceae</taxon>
        <taxon>Rheinheimera</taxon>
    </lineage>
</organism>
<reference evidence="2 3" key="1">
    <citation type="submission" date="2019-08" db="EMBL/GenBank/DDBJ databases">
        <title>Draft genome analysis of Rheinheimera tangshanensis isolated from the roots of fresh rice plants (Oryza sativa).</title>
        <authorList>
            <person name="Yu Q."/>
            <person name="Qi Y."/>
            <person name="Zhang H."/>
            <person name="Pu J."/>
        </authorList>
    </citation>
    <scope>NUCLEOTIDE SEQUENCE [LARGE SCALE GENOMIC DNA]</scope>
    <source>
        <strain evidence="2 3">JA3-B52</strain>
    </source>
</reference>
<dbReference type="InterPro" id="IPR012902">
    <property type="entry name" value="N_methyl_site"/>
</dbReference>
<feature type="transmembrane region" description="Helical" evidence="1">
    <location>
        <begin position="13"/>
        <end position="31"/>
    </location>
</feature>
<keyword evidence="1" id="KW-0812">Transmembrane</keyword>